<dbReference type="EMBL" id="VTPC01000631">
    <property type="protein sequence ID" value="KAF2904979.1"/>
    <property type="molecule type" value="Genomic_DNA"/>
</dbReference>
<keyword evidence="3" id="KW-1185">Reference proteome</keyword>
<reference evidence="2" key="1">
    <citation type="submission" date="2019-08" db="EMBL/GenBank/DDBJ databases">
        <title>The genome of the North American firefly Photinus pyralis.</title>
        <authorList>
            <consortium name="Photinus pyralis genome working group"/>
            <person name="Fallon T.R."/>
            <person name="Sander Lower S.E."/>
            <person name="Weng J.-K."/>
        </authorList>
    </citation>
    <scope>NUCLEOTIDE SEQUENCE</scope>
    <source>
        <strain evidence="2">TRF0915ILg1</strain>
        <tissue evidence="2">Whole body</tissue>
    </source>
</reference>
<evidence type="ECO:0000259" key="1">
    <source>
        <dbReference type="Pfam" id="PF25273"/>
    </source>
</evidence>
<dbReference type="Pfam" id="PF25273">
    <property type="entry name" value="DUF7869"/>
    <property type="match status" value="1"/>
</dbReference>
<feature type="domain" description="DUF7869" evidence="1">
    <location>
        <begin position="68"/>
        <end position="168"/>
    </location>
</feature>
<sequence>MLPRINMFKKVLFTKRISVYNESFVPLSTQKKHFPLAVLWHEGIAGRKQEEIISSFHLFLKANRDTKEVIIWTDNCVSQNKNWTFISSFIYLINSDQIGIKKLHLKYFEPGHSYTSADSFHHQVELSLKRQKKPYDFNDFTQAVKTANNGKVAVECINISQIADWKKCTSIIKINRLEPRPFLRDISKLIFRKETLLVSYRTFESDTFTDIDVVQEKYKRNIKLMQPTFRNSPCGVGEDKKNLYYKIWAC</sequence>
<comment type="caution">
    <text evidence="2">The sequence shown here is derived from an EMBL/GenBank/DDBJ whole genome shotgun (WGS) entry which is preliminary data.</text>
</comment>
<protein>
    <recommendedName>
        <fullName evidence="1">DUF7869 domain-containing protein</fullName>
    </recommendedName>
</protein>
<organism evidence="2 3">
    <name type="scientific">Ignelater luminosus</name>
    <name type="common">Cucubano</name>
    <name type="synonym">Pyrophorus luminosus</name>
    <dbReference type="NCBI Taxonomy" id="2038154"/>
    <lineage>
        <taxon>Eukaryota</taxon>
        <taxon>Metazoa</taxon>
        <taxon>Ecdysozoa</taxon>
        <taxon>Arthropoda</taxon>
        <taxon>Hexapoda</taxon>
        <taxon>Insecta</taxon>
        <taxon>Pterygota</taxon>
        <taxon>Neoptera</taxon>
        <taxon>Endopterygota</taxon>
        <taxon>Coleoptera</taxon>
        <taxon>Polyphaga</taxon>
        <taxon>Elateriformia</taxon>
        <taxon>Elateroidea</taxon>
        <taxon>Elateridae</taxon>
        <taxon>Agrypninae</taxon>
        <taxon>Pyrophorini</taxon>
        <taxon>Ignelater</taxon>
    </lineage>
</organism>
<gene>
    <name evidence="2" type="ORF">ILUMI_01201</name>
</gene>
<dbReference type="AlphaFoldDB" id="A0A8K0GLY2"/>
<evidence type="ECO:0000313" key="3">
    <source>
        <dbReference type="Proteomes" id="UP000801492"/>
    </source>
</evidence>
<name>A0A8K0GLY2_IGNLU</name>
<accession>A0A8K0GLY2</accession>
<dbReference type="InterPro" id="IPR057191">
    <property type="entry name" value="DUF7869"/>
</dbReference>
<proteinExistence type="predicted"/>
<dbReference type="Proteomes" id="UP000801492">
    <property type="component" value="Unassembled WGS sequence"/>
</dbReference>
<dbReference type="OrthoDB" id="6754309at2759"/>
<evidence type="ECO:0000313" key="2">
    <source>
        <dbReference type="EMBL" id="KAF2904979.1"/>
    </source>
</evidence>